<dbReference type="PANTHER" id="PTHR45828">
    <property type="entry name" value="CYTOCHROME B561/FERRIC REDUCTASE TRANSMEMBRANE"/>
    <property type="match status" value="1"/>
</dbReference>
<dbReference type="OrthoDB" id="6418377at2759"/>
<feature type="signal peptide" evidence="1">
    <location>
        <begin position="1"/>
        <end position="25"/>
    </location>
</feature>
<dbReference type="EMBL" id="GDIP01204254">
    <property type="protein sequence ID" value="JAJ19148.1"/>
    <property type="molecule type" value="Transcribed_RNA"/>
</dbReference>
<dbReference type="PANTHER" id="PTHR45828:SF36">
    <property type="entry name" value="REELIN DOMAIN-CONTAINING PROTEIN"/>
    <property type="match status" value="1"/>
</dbReference>
<dbReference type="InterPro" id="IPR051237">
    <property type="entry name" value="Ferric-chelate_Red/DefProt"/>
</dbReference>
<protein>
    <recommendedName>
        <fullName evidence="2">Reelin domain-containing protein</fullName>
    </recommendedName>
</protein>
<evidence type="ECO:0000259" key="2">
    <source>
        <dbReference type="PROSITE" id="PS51019"/>
    </source>
</evidence>
<dbReference type="InterPro" id="IPR002861">
    <property type="entry name" value="Reeler_dom"/>
</dbReference>
<reference evidence="3" key="2">
    <citation type="submission" date="2015-10" db="EMBL/GenBank/DDBJ databases">
        <authorList>
            <person name="Gilbert D.G."/>
        </authorList>
    </citation>
    <scope>NUCLEOTIDE SEQUENCE</scope>
</reference>
<evidence type="ECO:0000313" key="3">
    <source>
        <dbReference type="EMBL" id="JAJ17049.1"/>
    </source>
</evidence>
<dbReference type="Gene3D" id="2.60.40.4060">
    <property type="entry name" value="Reeler domain"/>
    <property type="match status" value="1"/>
</dbReference>
<dbReference type="EMBL" id="GDIP01206353">
    <property type="protein sequence ID" value="JAJ17049.1"/>
    <property type="molecule type" value="Transcribed_RNA"/>
</dbReference>
<dbReference type="CDD" id="cd08544">
    <property type="entry name" value="Reeler"/>
    <property type="match status" value="1"/>
</dbReference>
<proteinExistence type="predicted"/>
<feature type="domain" description="Reelin" evidence="2">
    <location>
        <begin position="20"/>
        <end position="187"/>
    </location>
</feature>
<keyword evidence="1" id="KW-0732">Signal</keyword>
<feature type="chain" id="PRO_5013460301" description="Reelin domain-containing protein" evidence="1">
    <location>
        <begin position="26"/>
        <end position="187"/>
    </location>
</feature>
<organism evidence="3">
    <name type="scientific">Daphnia magna</name>
    <dbReference type="NCBI Taxonomy" id="35525"/>
    <lineage>
        <taxon>Eukaryota</taxon>
        <taxon>Metazoa</taxon>
        <taxon>Ecdysozoa</taxon>
        <taxon>Arthropoda</taxon>
        <taxon>Crustacea</taxon>
        <taxon>Branchiopoda</taxon>
        <taxon>Diplostraca</taxon>
        <taxon>Cladocera</taxon>
        <taxon>Anomopoda</taxon>
        <taxon>Daphniidae</taxon>
        <taxon>Daphnia</taxon>
    </lineage>
</organism>
<sequence length="187" mass="20915">MFRLSILNYSVSVLLLLDKTAKIQSLVYGTPVENCRSMIPQHDYNLPQWMDPPPYNLSASVILSNTTTTQFNVTLFAKHGATFKGFFIQARSLTGDRADAILGSFDPVEDSRIAHLINCPVGANNAATHNLNSPKRFVTFVWNPPADFEGKFYFVATVVAEYKKFWIGIETPAFSIKEHQTEDAGHI</sequence>
<name>A0A0N7ZW98_9CRUS</name>
<dbReference type="PROSITE" id="PS51019">
    <property type="entry name" value="REELIN"/>
    <property type="match status" value="1"/>
</dbReference>
<accession>A0A0N7ZW98</accession>
<reference evidence="3" key="1">
    <citation type="submission" date="2015-10" db="EMBL/GenBank/DDBJ databases">
        <title>Daphnia magna gene sets from two clonal populations assembled and annotated with EvidentialGene.</title>
        <authorList>
            <person name="Gilbert D."/>
            <person name="Podicheti R."/>
            <person name="Orsini L."/>
            <person name="Colbourne J."/>
            <person name="Pfrender M."/>
        </authorList>
    </citation>
    <scope>NUCLEOTIDE SEQUENCE</scope>
</reference>
<dbReference type="GO" id="GO:0016020">
    <property type="term" value="C:membrane"/>
    <property type="evidence" value="ECO:0007669"/>
    <property type="project" value="TreeGrafter"/>
</dbReference>
<dbReference type="AlphaFoldDB" id="A0A0N7ZW98"/>
<dbReference type="InterPro" id="IPR042307">
    <property type="entry name" value="Reeler_sf"/>
</dbReference>
<dbReference type="Pfam" id="PF02014">
    <property type="entry name" value="Reeler"/>
    <property type="match status" value="1"/>
</dbReference>
<evidence type="ECO:0000256" key="1">
    <source>
        <dbReference type="SAM" id="SignalP"/>
    </source>
</evidence>